<dbReference type="EMBL" id="BART01012415">
    <property type="protein sequence ID" value="GAG80698.1"/>
    <property type="molecule type" value="Genomic_DNA"/>
</dbReference>
<proteinExistence type="predicted"/>
<evidence type="ECO:0000313" key="1">
    <source>
        <dbReference type="EMBL" id="GAG80698.1"/>
    </source>
</evidence>
<name>X1B974_9ZZZZ</name>
<sequence length="48" mass="5331">MEAENSYPAGLSVPSKSLKELINHYGGKPKVRFNKLDKKTLAKKGLML</sequence>
<organism evidence="1">
    <name type="scientific">marine sediment metagenome</name>
    <dbReference type="NCBI Taxonomy" id="412755"/>
    <lineage>
        <taxon>unclassified sequences</taxon>
        <taxon>metagenomes</taxon>
        <taxon>ecological metagenomes</taxon>
    </lineage>
</organism>
<feature type="non-terminal residue" evidence="1">
    <location>
        <position position="48"/>
    </location>
</feature>
<comment type="caution">
    <text evidence="1">The sequence shown here is derived from an EMBL/GenBank/DDBJ whole genome shotgun (WGS) entry which is preliminary data.</text>
</comment>
<protein>
    <submittedName>
        <fullName evidence="1">Uncharacterized protein</fullName>
    </submittedName>
</protein>
<accession>X1B974</accession>
<dbReference type="AlphaFoldDB" id="X1B974"/>
<reference evidence="1" key="1">
    <citation type="journal article" date="2014" name="Front. Microbiol.">
        <title>High frequency of phylogenetically diverse reductive dehalogenase-homologous genes in deep subseafloor sedimentary metagenomes.</title>
        <authorList>
            <person name="Kawai M."/>
            <person name="Futagami T."/>
            <person name="Toyoda A."/>
            <person name="Takaki Y."/>
            <person name="Nishi S."/>
            <person name="Hori S."/>
            <person name="Arai W."/>
            <person name="Tsubouchi T."/>
            <person name="Morono Y."/>
            <person name="Uchiyama I."/>
            <person name="Ito T."/>
            <person name="Fujiyama A."/>
            <person name="Inagaki F."/>
            <person name="Takami H."/>
        </authorList>
    </citation>
    <scope>NUCLEOTIDE SEQUENCE</scope>
    <source>
        <strain evidence="1">Expedition CK06-06</strain>
    </source>
</reference>
<gene>
    <name evidence="1" type="ORF">S01H4_25931</name>
</gene>